<proteinExistence type="predicted"/>
<dbReference type="RefSeq" id="WP_074976244.1">
    <property type="nucleotide sequence ID" value="NZ_FPAG01000001.1"/>
</dbReference>
<feature type="domain" description="GP-PDE" evidence="1">
    <location>
        <begin position="25"/>
        <end position="253"/>
    </location>
</feature>
<evidence type="ECO:0000313" key="2">
    <source>
        <dbReference type="EMBL" id="SFS34761.1"/>
    </source>
</evidence>
<gene>
    <name evidence="2" type="ORF">SAMN04487906_0101</name>
</gene>
<dbReference type="Gene3D" id="3.20.20.190">
    <property type="entry name" value="Phosphatidylinositol (PI) phosphodiesterase"/>
    <property type="match status" value="1"/>
</dbReference>
<dbReference type="InterPro" id="IPR030395">
    <property type="entry name" value="GP_PDE_dom"/>
</dbReference>
<dbReference type="CDD" id="cd08556">
    <property type="entry name" value="GDPD"/>
    <property type="match status" value="1"/>
</dbReference>
<accession>A0A1I6P3P5</accession>
<evidence type="ECO:0000259" key="1">
    <source>
        <dbReference type="PROSITE" id="PS51704"/>
    </source>
</evidence>
<evidence type="ECO:0000313" key="3">
    <source>
        <dbReference type="Proteomes" id="UP000183209"/>
    </source>
</evidence>
<dbReference type="AlphaFoldDB" id="A0A1I6P3P5"/>
<protein>
    <submittedName>
        <fullName evidence="2">Glycerophosphoryl diester phosphodiesterase</fullName>
    </submittedName>
</protein>
<dbReference type="PANTHER" id="PTHR46211:SF14">
    <property type="entry name" value="GLYCEROPHOSPHODIESTER PHOSPHODIESTERASE"/>
    <property type="match status" value="1"/>
</dbReference>
<organism evidence="2 3">
    <name type="scientific">Zhouia amylolytica</name>
    <dbReference type="NCBI Taxonomy" id="376730"/>
    <lineage>
        <taxon>Bacteria</taxon>
        <taxon>Pseudomonadati</taxon>
        <taxon>Bacteroidota</taxon>
        <taxon>Flavobacteriia</taxon>
        <taxon>Flavobacteriales</taxon>
        <taxon>Flavobacteriaceae</taxon>
        <taxon>Zhouia</taxon>
    </lineage>
</organism>
<reference evidence="2 3" key="1">
    <citation type="submission" date="2016-10" db="EMBL/GenBank/DDBJ databases">
        <authorList>
            <person name="de Groot N.N."/>
        </authorList>
    </citation>
    <scope>NUCLEOTIDE SEQUENCE [LARGE SCALE GENOMIC DNA]</scope>
    <source>
        <strain evidence="2 3">CGMCC 1.6114</strain>
    </source>
</reference>
<dbReference type="PROSITE" id="PS51257">
    <property type="entry name" value="PROKAR_LIPOPROTEIN"/>
    <property type="match status" value="1"/>
</dbReference>
<dbReference type="PANTHER" id="PTHR46211">
    <property type="entry name" value="GLYCEROPHOSPHORYL DIESTER PHOSPHODIESTERASE"/>
    <property type="match status" value="1"/>
</dbReference>
<dbReference type="PROSITE" id="PS51704">
    <property type="entry name" value="GP_PDE"/>
    <property type="match status" value="1"/>
</dbReference>
<dbReference type="EMBL" id="FPAG01000001">
    <property type="protein sequence ID" value="SFS34761.1"/>
    <property type="molecule type" value="Genomic_DNA"/>
</dbReference>
<dbReference type="Pfam" id="PF03009">
    <property type="entry name" value="GDPD"/>
    <property type="match status" value="1"/>
</dbReference>
<sequence>MKKISIVCLAMVSLFVLSCKERNRPMTIGHRGAAGYETENSIPSIKKAIDLGVDAIEIDVFKIKSGEVVVFHDDNLKRLAGIDVHIEDLTLEDLNKVQLKNGSQIPQLHQVLDIIDNKVRLNIELKGANTAEPVHAIIQDYITSKNWSTESFIISSFKWDELKKMRALDKNVPIAVLISGDPLNALDLADELKAEAINPHYKKLTGVNVEVIQERGFKVYPWTVNNPEDIQLMKDFKVDGIISDYPDRVHANVENLQPAL</sequence>
<dbReference type="GO" id="GO:0006629">
    <property type="term" value="P:lipid metabolic process"/>
    <property type="evidence" value="ECO:0007669"/>
    <property type="project" value="InterPro"/>
</dbReference>
<dbReference type="OrthoDB" id="384721at2"/>
<dbReference type="GO" id="GO:0008081">
    <property type="term" value="F:phosphoric diester hydrolase activity"/>
    <property type="evidence" value="ECO:0007669"/>
    <property type="project" value="InterPro"/>
</dbReference>
<name>A0A1I6P3P5_9FLAO</name>
<dbReference type="InterPro" id="IPR017946">
    <property type="entry name" value="PLC-like_Pdiesterase_TIM-brl"/>
</dbReference>
<dbReference type="SUPFAM" id="SSF51695">
    <property type="entry name" value="PLC-like phosphodiesterases"/>
    <property type="match status" value="1"/>
</dbReference>
<dbReference type="Proteomes" id="UP000183209">
    <property type="component" value="Unassembled WGS sequence"/>
</dbReference>